<proteinExistence type="predicted"/>
<dbReference type="PANTHER" id="PTHR31431:SF1">
    <property type="entry name" value="NUCLEOPORIN NUP188"/>
    <property type="match status" value="1"/>
</dbReference>
<keyword evidence="2" id="KW-1185">Reference proteome</keyword>
<dbReference type="AlphaFoldDB" id="A0A1D2MGW1"/>
<dbReference type="EMBL" id="LJIJ01001297">
    <property type="protein sequence ID" value="ODM92205.1"/>
    <property type="molecule type" value="Genomic_DNA"/>
</dbReference>
<protein>
    <submittedName>
        <fullName evidence="1">Uncharacterized protein</fullName>
    </submittedName>
</protein>
<evidence type="ECO:0000313" key="1">
    <source>
        <dbReference type="EMBL" id="ODM92205.1"/>
    </source>
</evidence>
<dbReference type="GO" id="GO:0006606">
    <property type="term" value="P:protein import into nucleus"/>
    <property type="evidence" value="ECO:0007669"/>
    <property type="project" value="TreeGrafter"/>
</dbReference>
<name>A0A1D2MGW1_ORCCI</name>
<gene>
    <name evidence="1" type="ORF">Ocin01_14477</name>
</gene>
<dbReference type="GO" id="GO:0006405">
    <property type="term" value="P:RNA export from nucleus"/>
    <property type="evidence" value="ECO:0007669"/>
    <property type="project" value="TreeGrafter"/>
</dbReference>
<dbReference type="OrthoDB" id="102511at2759"/>
<dbReference type="GO" id="GO:0017056">
    <property type="term" value="F:structural constituent of nuclear pore"/>
    <property type="evidence" value="ECO:0007669"/>
    <property type="project" value="InterPro"/>
</dbReference>
<dbReference type="GO" id="GO:0044611">
    <property type="term" value="C:nuclear pore inner ring"/>
    <property type="evidence" value="ECO:0007669"/>
    <property type="project" value="TreeGrafter"/>
</dbReference>
<organism evidence="1 2">
    <name type="scientific">Orchesella cincta</name>
    <name type="common">Springtail</name>
    <name type="synonym">Podura cincta</name>
    <dbReference type="NCBI Taxonomy" id="48709"/>
    <lineage>
        <taxon>Eukaryota</taxon>
        <taxon>Metazoa</taxon>
        <taxon>Ecdysozoa</taxon>
        <taxon>Arthropoda</taxon>
        <taxon>Hexapoda</taxon>
        <taxon>Collembola</taxon>
        <taxon>Entomobryomorpha</taxon>
        <taxon>Entomobryoidea</taxon>
        <taxon>Orchesellidae</taxon>
        <taxon>Orchesellinae</taxon>
        <taxon>Orchesella</taxon>
    </lineage>
</organism>
<dbReference type="Proteomes" id="UP000094527">
    <property type="component" value="Unassembled WGS sequence"/>
</dbReference>
<accession>A0A1D2MGW1</accession>
<comment type="caution">
    <text evidence="1">The sequence shown here is derived from an EMBL/GenBank/DDBJ whole genome shotgun (WGS) entry which is preliminary data.</text>
</comment>
<dbReference type="PANTHER" id="PTHR31431">
    <property type="entry name" value="NUCLEOPORIN NUP188 HOMOLOG"/>
    <property type="match status" value="1"/>
</dbReference>
<evidence type="ECO:0000313" key="2">
    <source>
        <dbReference type="Proteomes" id="UP000094527"/>
    </source>
</evidence>
<dbReference type="SUPFAM" id="SSF48371">
    <property type="entry name" value="ARM repeat"/>
    <property type="match status" value="1"/>
</dbReference>
<dbReference type="InterPro" id="IPR044840">
    <property type="entry name" value="Nup188"/>
</dbReference>
<dbReference type="InterPro" id="IPR016024">
    <property type="entry name" value="ARM-type_fold"/>
</dbReference>
<dbReference type="STRING" id="48709.A0A1D2MGW1"/>
<reference evidence="1 2" key="1">
    <citation type="journal article" date="2016" name="Genome Biol. Evol.">
        <title>Gene Family Evolution Reflects Adaptation to Soil Environmental Stressors in the Genome of the Collembolan Orchesella cincta.</title>
        <authorList>
            <person name="Faddeeva-Vakhrusheva A."/>
            <person name="Derks M.F."/>
            <person name="Anvar S.Y."/>
            <person name="Agamennone V."/>
            <person name="Suring W."/>
            <person name="Smit S."/>
            <person name="van Straalen N.M."/>
            <person name="Roelofs D."/>
        </authorList>
    </citation>
    <scope>NUCLEOTIDE SEQUENCE [LARGE SCALE GENOMIC DNA]</scope>
    <source>
        <tissue evidence="1">Mixed pool</tissue>
    </source>
</reference>
<feature type="non-terminal residue" evidence="1">
    <location>
        <position position="1"/>
    </location>
</feature>
<sequence>NILESFRPLISAETWCQSLLSSIPVVKNESELIEILHSLLLLTYKLPEASIPPLLTYFCSSPQTLSGFRSSASLKQAEGALMSSTLLVAGLTDCCSSVVPTSSFSPLIQDFLTKNFENLVLNPFNIAPVFASYSLFAKNDPELSSKLTNIPHKIPSSVFDAMATLTSTYSKGSVSDRHSLSLIVSSSVFETFEALLSNFDGSHFGNKSQGFKILARILQHSSISENFLCGHPPALTELYTEATSRFPLDVGSTLMIWKSLCLSVKNKEDCNILMNGLARMNCVAEFEEDDAVHLFTRKTGASEYLNLKTRRIFGTEVEKGARGTLNEDGAGIPFISWEITSNSNAFCAIRAIIEPVAQFLAENKVEEPAELDYLPEIVFSVAEFVISFMNKAEKPVDEVNFLVHPVCIILGRMITISRDTEEKGRLVKSLLGIVAAVNEFLEEKILLFNYVYEGLPGGGRETVMNEIENIILREESVKMTNGEVTLALLELLSSFAELDTLVESGLVPVLSAHLRHRLNPSLPTLSVMILRQIAEYSDIPLSLTSFRDILTQRLELLAEDINLKIAVLDFLTISFQTQQGFYARDDSNLEKTVLELISYKNPELSSACLKFLLGLFRRKAPLASKTIQGFWEKILSPINNLEGKAGAEIVASTLHILIFELYQNELAEPQLSYVLEEFLKQGKIQLVVKTILEETTGEQPIKSLTALKHFLLLILGRVELTSKLVTGEVLNSLRQLIVDNLWETCEESERRSKLLVELLTILTTGESCSAPFLAELLLKLMETFKFLSFSVKLSMLCLLNKCFRYWKPQETQGIIENALRIINSISKNSSINLEDLMGNPETSGILGMSSTLLKTIIESQPFSVWGAPFQQDLVVLGLLSIACVGIKLEKAPFVVSSALAALIALSEDPEGFKLLPTRGMSSLWLHLHKFTISVDPTKKEWEGVFMLCLNLNSKLLQSLKRDYLEEALGFWGLFGNFLNGKLGEMLNLTEIWLRGNGKEDIKLVISTSIFTLNGILSLMPYLEDWQKSQRVEVFKGIRAVFQAFQEALRLLRQPLLLNSSKEEGKLVELQLWTLSDLATNILLKLKGKQEEFLEKGTLISTMFQVGQLCIMVLSSKNKPGEVVGRVFAVLEKVMLIIHNLTVPLLQDPTRDLKLQVGFRREYGTEVVSLIDGIRRLSTPKTDFLANICTKMESKFK</sequence>